<dbReference type="RefSeq" id="WP_354016390.1">
    <property type="nucleotide sequence ID" value="NZ_JBEWTB010000002.1"/>
</dbReference>
<feature type="transmembrane region" description="Helical" evidence="1">
    <location>
        <begin position="106"/>
        <end position="133"/>
    </location>
</feature>
<keyword evidence="1" id="KW-0812">Transmembrane</keyword>
<accession>A0ABV2SHE9</accession>
<keyword evidence="1" id="KW-0472">Membrane</keyword>
<feature type="transmembrane region" description="Helical" evidence="1">
    <location>
        <begin position="80"/>
        <end position="100"/>
    </location>
</feature>
<sequence length="235" mass="25426">MYTQSSRNTVGKFRAADNSGLASFHKSDLFATARLGHHNVARSREDILKDFTYSRKGIWRETCHSAWIGSRKVGKTGMKLGAIIGAGMGFATAIVATIGFPPSLMAIGLSTAIGAAKGALVGGAISFVLGGLYHGAKTALKLILTSPEQRLRKQAESGKKELNVLMQRHNSGFKQLQGEDLQRLHYLQQHVPLWEGLVDELESLSADKINPPLQVETQEFPTLGNMEKRLAAAAS</sequence>
<keyword evidence="1" id="KW-1133">Transmembrane helix</keyword>
<evidence type="ECO:0000313" key="2">
    <source>
        <dbReference type="EMBL" id="MET4757190.1"/>
    </source>
</evidence>
<proteinExistence type="predicted"/>
<keyword evidence="3" id="KW-1185">Reference proteome</keyword>
<evidence type="ECO:0000313" key="3">
    <source>
        <dbReference type="Proteomes" id="UP001549366"/>
    </source>
</evidence>
<reference evidence="2 3" key="1">
    <citation type="submission" date="2024-06" db="EMBL/GenBank/DDBJ databases">
        <title>Genomic Encyclopedia of Type Strains, Phase V (KMG-V): Genome sequencing to study the core and pangenomes of soil and plant-associated prokaryotes.</title>
        <authorList>
            <person name="Whitman W."/>
        </authorList>
    </citation>
    <scope>NUCLEOTIDE SEQUENCE [LARGE SCALE GENOMIC DNA]</scope>
    <source>
        <strain evidence="2 3">NE40</strain>
    </source>
</reference>
<comment type="caution">
    <text evidence="2">The sequence shown here is derived from an EMBL/GenBank/DDBJ whole genome shotgun (WGS) entry which is preliminary data.</text>
</comment>
<organism evidence="2 3">
    <name type="scientific">Endozoicomonas lisbonensis</name>
    <dbReference type="NCBI Taxonomy" id="3120522"/>
    <lineage>
        <taxon>Bacteria</taxon>
        <taxon>Pseudomonadati</taxon>
        <taxon>Pseudomonadota</taxon>
        <taxon>Gammaproteobacteria</taxon>
        <taxon>Oceanospirillales</taxon>
        <taxon>Endozoicomonadaceae</taxon>
        <taxon>Endozoicomonas</taxon>
    </lineage>
</organism>
<dbReference type="Proteomes" id="UP001549366">
    <property type="component" value="Unassembled WGS sequence"/>
</dbReference>
<protein>
    <submittedName>
        <fullName evidence="2">Uncharacterized protein</fullName>
    </submittedName>
</protein>
<evidence type="ECO:0000256" key="1">
    <source>
        <dbReference type="SAM" id="Phobius"/>
    </source>
</evidence>
<name>A0ABV2SHE9_9GAMM</name>
<dbReference type="EMBL" id="JBEWTB010000002">
    <property type="protein sequence ID" value="MET4757190.1"/>
    <property type="molecule type" value="Genomic_DNA"/>
</dbReference>
<gene>
    <name evidence="2" type="ORF">V5J35_002382</name>
</gene>